<dbReference type="AlphaFoldDB" id="M0D9B0"/>
<dbReference type="EMBL" id="AOIV01000014">
    <property type="protein sequence ID" value="ELZ32041.1"/>
    <property type="molecule type" value="Genomic_DNA"/>
</dbReference>
<accession>M0D9B0</accession>
<comment type="caution">
    <text evidence="1">The sequence shown here is derived from an EMBL/GenBank/DDBJ whole genome shotgun (WGS) entry which is preliminary data.</text>
</comment>
<proteinExistence type="predicted"/>
<name>M0D9B0_HALPD</name>
<protein>
    <submittedName>
        <fullName evidence="1">Uncharacterized protein</fullName>
    </submittedName>
</protein>
<dbReference type="eggNOG" id="ENOG502N638">
    <property type="taxonomic scope" value="Archaea"/>
</dbReference>
<dbReference type="Proteomes" id="UP000011513">
    <property type="component" value="Unassembled WGS sequence"/>
</dbReference>
<evidence type="ECO:0000313" key="1">
    <source>
        <dbReference type="EMBL" id="ELZ32041.1"/>
    </source>
</evidence>
<sequence>MLNEYTMDDSSDSIRTISVDDSSHGLIEMSVLVIFTRILCSFKDECDYVGDRRVGWIPCLFTNVVASVGIGHEEHLVTVDVLRRARRSSLKTALTANLYESIFERRETVDCRGLTHNIIEKRGSLDSVGITLGCLDRIDDH</sequence>
<organism evidence="1 2">
    <name type="scientific">Halogeometricum pallidum JCM 14848</name>
    <dbReference type="NCBI Taxonomy" id="1227487"/>
    <lineage>
        <taxon>Archaea</taxon>
        <taxon>Methanobacteriati</taxon>
        <taxon>Methanobacteriota</taxon>
        <taxon>Stenosarchaea group</taxon>
        <taxon>Halobacteria</taxon>
        <taxon>Halobacteriales</taxon>
        <taxon>Haloferacaceae</taxon>
        <taxon>Halogeometricum</taxon>
    </lineage>
</organism>
<keyword evidence="2" id="KW-1185">Reference proteome</keyword>
<reference evidence="1 2" key="1">
    <citation type="journal article" date="2014" name="PLoS Genet.">
        <title>Phylogenetically driven sequencing of extremely halophilic archaea reveals strategies for static and dynamic osmo-response.</title>
        <authorList>
            <person name="Becker E.A."/>
            <person name="Seitzer P.M."/>
            <person name="Tritt A."/>
            <person name="Larsen D."/>
            <person name="Krusor M."/>
            <person name="Yao A.I."/>
            <person name="Wu D."/>
            <person name="Madern D."/>
            <person name="Eisen J.A."/>
            <person name="Darling A.E."/>
            <person name="Facciotti M.T."/>
        </authorList>
    </citation>
    <scope>NUCLEOTIDE SEQUENCE [LARGE SCALE GENOMIC DNA]</scope>
    <source>
        <strain evidence="1 2">JCM 14848</strain>
    </source>
</reference>
<dbReference type="InParanoid" id="M0D9B0"/>
<gene>
    <name evidence="1" type="ORF">C474_07567</name>
</gene>
<evidence type="ECO:0000313" key="2">
    <source>
        <dbReference type="Proteomes" id="UP000011513"/>
    </source>
</evidence>